<organism evidence="1">
    <name type="scientific">marine sediment metagenome</name>
    <dbReference type="NCBI Taxonomy" id="412755"/>
    <lineage>
        <taxon>unclassified sequences</taxon>
        <taxon>metagenomes</taxon>
        <taxon>ecological metagenomes</taxon>
    </lineage>
</organism>
<reference evidence="1" key="1">
    <citation type="journal article" date="2015" name="Nature">
        <title>Complex archaea that bridge the gap between prokaryotes and eukaryotes.</title>
        <authorList>
            <person name="Spang A."/>
            <person name="Saw J.H."/>
            <person name="Jorgensen S.L."/>
            <person name="Zaremba-Niedzwiedzka K."/>
            <person name="Martijn J."/>
            <person name="Lind A.E."/>
            <person name="van Eijk R."/>
            <person name="Schleper C."/>
            <person name="Guy L."/>
            <person name="Ettema T.J."/>
        </authorList>
    </citation>
    <scope>NUCLEOTIDE SEQUENCE</scope>
</reference>
<dbReference type="AlphaFoldDB" id="A0A0F9S1H3"/>
<protein>
    <submittedName>
        <fullName evidence="1">Uncharacterized protein</fullName>
    </submittedName>
</protein>
<accession>A0A0F9S1H3</accession>
<evidence type="ECO:0000313" key="1">
    <source>
        <dbReference type="EMBL" id="KKN30976.1"/>
    </source>
</evidence>
<sequence length="153" mass="17575">MLEEGYSPSYAESGHIKDTESWEDLLEKHLPDKDLAKGHRELFDKKEIEYQNFPKSESDKSIIATIKAFGFQIIKIKKLGNWKRAYFPILETQARKAALEMAYKLKKKYGDITIKHEFGELSNEDLEEALAKTISRISKGLANLKGIGKKKKQ</sequence>
<gene>
    <name evidence="1" type="ORF">LCGC14_0828700</name>
</gene>
<dbReference type="EMBL" id="LAZR01002367">
    <property type="protein sequence ID" value="KKN30976.1"/>
    <property type="molecule type" value="Genomic_DNA"/>
</dbReference>
<comment type="caution">
    <text evidence="1">The sequence shown here is derived from an EMBL/GenBank/DDBJ whole genome shotgun (WGS) entry which is preliminary data.</text>
</comment>
<name>A0A0F9S1H3_9ZZZZ</name>
<proteinExistence type="predicted"/>